<dbReference type="FunFam" id="3.30.460.10:FF:000001">
    <property type="entry name" value="GTP pyrophosphokinase RelA"/>
    <property type="match status" value="1"/>
</dbReference>
<dbReference type="GO" id="GO:0008893">
    <property type="term" value="F:guanosine-3',5'-bis(diphosphate) 3'-diphosphatase activity"/>
    <property type="evidence" value="ECO:0007669"/>
    <property type="project" value="TreeGrafter"/>
</dbReference>
<comment type="pathway">
    <text evidence="2">Purine metabolism.</text>
</comment>
<dbReference type="NCBIfam" id="NF008124">
    <property type="entry name" value="PRK10872.1"/>
    <property type="match status" value="1"/>
</dbReference>
<feature type="domain" description="HD" evidence="8">
    <location>
        <begin position="54"/>
        <end position="159"/>
    </location>
</feature>
<dbReference type="NCBIfam" id="TIGR00691">
    <property type="entry name" value="spoT_relA"/>
    <property type="match status" value="1"/>
</dbReference>
<comment type="caution">
    <text evidence="10">The sequence shown here is derived from an EMBL/GenBank/DDBJ whole genome shotgun (WGS) entry which is preliminary data.</text>
</comment>
<keyword evidence="11" id="KW-1185">Reference proteome</keyword>
<evidence type="ECO:0000313" key="11">
    <source>
        <dbReference type="Proteomes" id="UP000035909"/>
    </source>
</evidence>
<dbReference type="EMBL" id="LDOU01000021">
    <property type="protein sequence ID" value="KLV06512.1"/>
    <property type="molecule type" value="Genomic_DNA"/>
</dbReference>
<evidence type="ECO:0000259" key="7">
    <source>
        <dbReference type="PROSITE" id="PS51671"/>
    </source>
</evidence>
<evidence type="ECO:0000256" key="6">
    <source>
        <dbReference type="RuleBase" id="RU003847"/>
    </source>
</evidence>
<dbReference type="Gene3D" id="1.10.3210.10">
    <property type="entry name" value="Hypothetical protein af1432"/>
    <property type="match status" value="1"/>
</dbReference>
<evidence type="ECO:0000256" key="1">
    <source>
        <dbReference type="ARBA" id="ARBA00019852"/>
    </source>
</evidence>
<dbReference type="GO" id="GO:0015949">
    <property type="term" value="P:nucleobase-containing small molecule interconversion"/>
    <property type="evidence" value="ECO:0007669"/>
    <property type="project" value="UniProtKB-ARBA"/>
</dbReference>
<dbReference type="Pfam" id="PF13291">
    <property type="entry name" value="ACT_4"/>
    <property type="match status" value="1"/>
</dbReference>
<dbReference type="InterPro" id="IPR043519">
    <property type="entry name" value="NT_sf"/>
</dbReference>
<feature type="domain" description="TGS" evidence="9">
    <location>
        <begin position="404"/>
        <end position="465"/>
    </location>
</feature>
<dbReference type="PROSITE" id="PS51880">
    <property type="entry name" value="TGS"/>
    <property type="match status" value="1"/>
</dbReference>
<dbReference type="InterPro" id="IPR006674">
    <property type="entry name" value="HD_domain"/>
</dbReference>
<dbReference type="GO" id="GO:0042594">
    <property type="term" value="P:response to starvation"/>
    <property type="evidence" value="ECO:0007669"/>
    <property type="project" value="TreeGrafter"/>
</dbReference>
<comment type="similarity">
    <text evidence="6">Belongs to the relA/spoT family.</text>
</comment>
<dbReference type="InterPro" id="IPR002912">
    <property type="entry name" value="ACT_dom"/>
</dbReference>
<dbReference type="Pfam" id="PF13328">
    <property type="entry name" value="HD_4"/>
    <property type="match status" value="1"/>
</dbReference>
<dbReference type="FunFam" id="3.10.20.30:FF:000002">
    <property type="entry name" value="GTP pyrophosphokinase (RelA/SpoT)"/>
    <property type="match status" value="1"/>
</dbReference>
<dbReference type="AlphaFoldDB" id="A0A0J1JW37"/>
<dbReference type="InterPro" id="IPR033655">
    <property type="entry name" value="TGS_RelA/SpoT"/>
</dbReference>
<dbReference type="Pfam" id="PF04607">
    <property type="entry name" value="RelA_SpoT"/>
    <property type="match status" value="1"/>
</dbReference>
<dbReference type="PROSITE" id="PS51831">
    <property type="entry name" value="HD"/>
    <property type="match status" value="1"/>
</dbReference>
<dbReference type="SUPFAM" id="SSF109604">
    <property type="entry name" value="HD-domain/PDEase-like"/>
    <property type="match status" value="1"/>
</dbReference>
<feature type="domain" description="ACT" evidence="7">
    <location>
        <begin position="667"/>
        <end position="741"/>
    </location>
</feature>
<evidence type="ECO:0000256" key="2">
    <source>
        <dbReference type="ARBA" id="ARBA00025704"/>
    </source>
</evidence>
<organism evidence="10 11">
    <name type="scientific">Photobacterium ganghwense</name>
    <dbReference type="NCBI Taxonomy" id="320778"/>
    <lineage>
        <taxon>Bacteria</taxon>
        <taxon>Pseudomonadati</taxon>
        <taxon>Pseudomonadota</taxon>
        <taxon>Gammaproteobacteria</taxon>
        <taxon>Vibrionales</taxon>
        <taxon>Vibrionaceae</taxon>
        <taxon>Photobacterium</taxon>
    </lineage>
</organism>
<dbReference type="CDD" id="cd05399">
    <property type="entry name" value="NT_Rel-Spo_like"/>
    <property type="match status" value="1"/>
</dbReference>
<dbReference type="InterPro" id="IPR004095">
    <property type="entry name" value="TGS"/>
</dbReference>
<evidence type="ECO:0000313" key="10">
    <source>
        <dbReference type="EMBL" id="KLV06512.1"/>
    </source>
</evidence>
<dbReference type="Pfam" id="PF02824">
    <property type="entry name" value="TGS"/>
    <property type="match status" value="1"/>
</dbReference>
<dbReference type="InterPro" id="IPR012676">
    <property type="entry name" value="TGS-like"/>
</dbReference>
<dbReference type="InterPro" id="IPR045865">
    <property type="entry name" value="ACT-like_dom_sf"/>
</dbReference>
<keyword evidence="10" id="KW-0808">Transferase</keyword>
<accession>A0A0J1JW37</accession>
<dbReference type="InterPro" id="IPR012675">
    <property type="entry name" value="Beta-grasp_dom_sf"/>
</dbReference>
<evidence type="ECO:0000259" key="8">
    <source>
        <dbReference type="PROSITE" id="PS51831"/>
    </source>
</evidence>
<dbReference type="Proteomes" id="UP000035909">
    <property type="component" value="Unassembled WGS sequence"/>
</dbReference>
<dbReference type="OrthoDB" id="9805041at2"/>
<dbReference type="PATRIC" id="fig|320778.3.peg.4136"/>
<dbReference type="Gene3D" id="3.10.20.30">
    <property type="match status" value="1"/>
</dbReference>
<gene>
    <name evidence="10" type="primary">relA</name>
    <name evidence="10" type="ORF">ABT57_19065</name>
</gene>
<evidence type="ECO:0000256" key="5">
    <source>
        <dbReference type="ARBA" id="ARBA00033308"/>
    </source>
</evidence>
<dbReference type="SMART" id="SM00954">
    <property type="entry name" value="RelA_SpoT"/>
    <property type="match status" value="1"/>
</dbReference>
<proteinExistence type="inferred from homology"/>
<dbReference type="Gene3D" id="3.30.70.260">
    <property type="match status" value="1"/>
</dbReference>
<dbReference type="PANTHER" id="PTHR21262:SF31">
    <property type="entry name" value="GTP PYROPHOSPHOKINASE"/>
    <property type="match status" value="1"/>
</dbReference>
<dbReference type="Pfam" id="PF19296">
    <property type="entry name" value="RelA_AH_RIS"/>
    <property type="match status" value="1"/>
</dbReference>
<dbReference type="SUPFAM" id="SSF55021">
    <property type="entry name" value="ACT-like"/>
    <property type="match status" value="1"/>
</dbReference>
<dbReference type="RefSeq" id="WP_047886859.1">
    <property type="nucleotide sequence ID" value="NZ_CP071325.1"/>
</dbReference>
<dbReference type="GO" id="GO:0008728">
    <property type="term" value="F:GTP diphosphokinase activity"/>
    <property type="evidence" value="ECO:0007669"/>
    <property type="project" value="TreeGrafter"/>
</dbReference>
<reference evidence="10 11" key="1">
    <citation type="submission" date="2015-05" db="EMBL/GenBank/DDBJ databases">
        <title>Photobacterium galathea sp. nov.</title>
        <authorList>
            <person name="Machado H."/>
            <person name="Gram L."/>
        </authorList>
    </citation>
    <scope>NUCLEOTIDE SEQUENCE [LARGE SCALE GENOMIC DNA]</scope>
    <source>
        <strain evidence="10 11">DSM 22954</strain>
    </source>
</reference>
<dbReference type="SUPFAM" id="SSF81271">
    <property type="entry name" value="TGS-like"/>
    <property type="match status" value="1"/>
</dbReference>
<evidence type="ECO:0000259" key="9">
    <source>
        <dbReference type="PROSITE" id="PS51880"/>
    </source>
</evidence>
<dbReference type="GO" id="GO:0005886">
    <property type="term" value="C:plasma membrane"/>
    <property type="evidence" value="ECO:0007669"/>
    <property type="project" value="TreeGrafter"/>
</dbReference>
<name>A0A0J1JW37_9GAMM</name>
<comment type="function">
    <text evidence="6">In eubacteria ppGpp (guanosine 3'-diphosphate 5'-diphosphate) is a mediator of the stringent response that coordinates a variety of cellular activities in response to changes in nutritional abundance.</text>
</comment>
<dbReference type="FunFam" id="1.10.3210.10:FF:000007">
    <property type="entry name" value="GTP pyrophosphokinase"/>
    <property type="match status" value="1"/>
</dbReference>
<dbReference type="Gene3D" id="3.30.460.10">
    <property type="entry name" value="Beta Polymerase, domain 2"/>
    <property type="match status" value="1"/>
</dbReference>
<dbReference type="CDD" id="cd04876">
    <property type="entry name" value="ACT_RelA-SpoT"/>
    <property type="match status" value="1"/>
</dbReference>
<dbReference type="STRING" id="320778.ABT57_19065"/>
<dbReference type="CDD" id="cd01668">
    <property type="entry name" value="TGS_RSH"/>
    <property type="match status" value="1"/>
</dbReference>
<dbReference type="PROSITE" id="PS51671">
    <property type="entry name" value="ACT"/>
    <property type="match status" value="1"/>
</dbReference>
<dbReference type="InterPro" id="IPR045600">
    <property type="entry name" value="RelA/SpoT_AH_RIS"/>
</dbReference>
<dbReference type="InterPro" id="IPR007685">
    <property type="entry name" value="RelA_SpoT"/>
</dbReference>
<sequence>MVAVRGAHLKENDTFELSSWVESLKQDAGVAERIKQTYQRCTDLTANIESAPLLLWRGREMVEILVTLSMDKDTLTAALLFPLVEARVYPLDKLKEDYSSTILQMVTGVRQMAAIGQLNATKDGAEQSVQVDNIRRMLLSMVDDFRCVVIKLAERICHLREVKDEPEEVRRAAAKECANIYAPLANRLGIGQLKWEIEDYAFRYQHPNTYKQIAKQLSERRIDREHYIEHFVTDLRESMKASHIKAEVQGRPKHIYSIWRKMQKKNLAFDELFDVRAVRIVADEIQDCYAALGIVHTKYRHLPKEFDDYVANPKPNGYQSIHTVVIGPEGKTIEIQIRTKQMHEESELGVAAHWKYKESGSSSGGARSAYDEKINWLRKLLAWQEEMSDSGEMLEELRSQVFDDRVYAFTPKGDVVDLPLNATPLDFAYHIHSEVGHRCIGAKVEGRIVPFTYHLQMGDQVEIITQKEPNPSRDWLNPNLGFVNSSRARAKVHAWFRKQDRDKNIAAGREILETELVKIGATLKDAEAYALKRFNVNSPDELYAGVGSGDLRINQVINHINALVNKPTAEEEDQQLLEKLVEAGNKTSKKPRRDAVVVEGVDNLMTHLARCCQPIPGDDIQGFVTQGRGISVHRSDCEQLEELRHVAPERIIDAVWGGGFVGSYNITVRVVASERSGLLKELTNTFSNEKVKVAGMKSRVDFKKQLSILDFDLELTNIDVLGRVLKRIEQVKDVAEARRLH</sequence>
<dbReference type="PANTHER" id="PTHR21262">
    <property type="entry name" value="GUANOSINE-3',5'-BIS DIPHOSPHATE 3'-PYROPHOSPHOHYDROLASE"/>
    <property type="match status" value="1"/>
</dbReference>
<dbReference type="InterPro" id="IPR004811">
    <property type="entry name" value="RelA/Spo_fam"/>
</dbReference>
<dbReference type="GO" id="GO:0015969">
    <property type="term" value="P:guanosine tetraphosphate metabolic process"/>
    <property type="evidence" value="ECO:0007669"/>
    <property type="project" value="InterPro"/>
</dbReference>
<dbReference type="SUPFAM" id="SSF81301">
    <property type="entry name" value="Nucleotidyltransferase"/>
    <property type="match status" value="1"/>
</dbReference>
<evidence type="ECO:0000256" key="3">
    <source>
        <dbReference type="ARBA" id="ARBA00029754"/>
    </source>
</evidence>
<protein>
    <recommendedName>
        <fullName evidence="1">GTP pyrophosphokinase</fullName>
    </recommendedName>
    <alternativeName>
        <fullName evidence="4">(p)ppGpp synthase</fullName>
    </alternativeName>
    <alternativeName>
        <fullName evidence="3">ATP:GTP 3'-pyrophosphotransferase</fullName>
    </alternativeName>
    <alternativeName>
        <fullName evidence="5">ppGpp synthase I</fullName>
    </alternativeName>
</protein>
<evidence type="ECO:0000256" key="4">
    <source>
        <dbReference type="ARBA" id="ARBA00032407"/>
    </source>
</evidence>